<gene>
    <name evidence="1" type="ordered locus">PMT_2112</name>
</gene>
<dbReference type="Proteomes" id="UP000001423">
    <property type="component" value="Chromosome"/>
</dbReference>
<dbReference type="AlphaFoldDB" id="Q7TUK4"/>
<accession>Q7TUK4</accession>
<reference evidence="1 2" key="1">
    <citation type="journal article" date="2003" name="Nature">
        <title>Genome divergence in two Prochlorococcus ecotypes reflects oceanic niche differentiation.</title>
        <authorList>
            <person name="Rocap G."/>
            <person name="Larimer F.W."/>
            <person name="Lamerdin J.E."/>
            <person name="Malfatti S."/>
            <person name="Chain P."/>
            <person name="Ahlgren N.A."/>
            <person name="Arellano A."/>
            <person name="Coleman M."/>
            <person name="Hauser L."/>
            <person name="Hess W.R."/>
            <person name="Johnson Z.I."/>
            <person name="Land M.L."/>
            <person name="Lindell D."/>
            <person name="Post A.F."/>
            <person name="Regala W."/>
            <person name="Shah M."/>
            <person name="Shaw S.L."/>
            <person name="Steglich C."/>
            <person name="Sullivan M.B."/>
            <person name="Ting C.S."/>
            <person name="Tolonen A."/>
            <person name="Webb E.A."/>
            <person name="Zinser E.R."/>
            <person name="Chisholm S.W."/>
        </authorList>
    </citation>
    <scope>NUCLEOTIDE SEQUENCE [LARGE SCALE GENOMIC DNA]</scope>
    <source>
        <strain evidence="2">MIT 9313</strain>
    </source>
</reference>
<name>Q7TUK4_PROMM</name>
<dbReference type="HOGENOM" id="CLU_2555558_0_0_3"/>
<keyword evidence="2" id="KW-1185">Reference proteome</keyword>
<proteinExistence type="predicted"/>
<protein>
    <submittedName>
        <fullName evidence="1">Possible Alanine racemase</fullName>
    </submittedName>
</protein>
<dbReference type="KEGG" id="pmt:PMT_2112"/>
<organism evidence="1 2">
    <name type="scientific">Prochlorococcus marinus (strain MIT 9313)</name>
    <dbReference type="NCBI Taxonomy" id="74547"/>
    <lineage>
        <taxon>Bacteria</taxon>
        <taxon>Bacillati</taxon>
        <taxon>Cyanobacteriota</taxon>
        <taxon>Cyanophyceae</taxon>
        <taxon>Synechococcales</taxon>
        <taxon>Prochlorococcaceae</taxon>
        <taxon>Prochlorococcus</taxon>
    </lineage>
</organism>
<dbReference type="EMBL" id="BX548175">
    <property type="protein sequence ID" value="CAE22286.1"/>
    <property type="molecule type" value="Genomic_DNA"/>
</dbReference>
<sequence length="82" mass="9173">MIDTKPSANPVNKDFLSALYISRARELDFGIMRYNLSDKSLELASRLPRVYCLALASIMGDATMGSPSTAAMWLNRGIKYWP</sequence>
<evidence type="ECO:0000313" key="1">
    <source>
        <dbReference type="EMBL" id="CAE22286.1"/>
    </source>
</evidence>
<evidence type="ECO:0000313" key="2">
    <source>
        <dbReference type="Proteomes" id="UP000001423"/>
    </source>
</evidence>